<dbReference type="EMBL" id="CAUOFW020001205">
    <property type="protein sequence ID" value="CAK9142209.1"/>
    <property type="molecule type" value="Genomic_DNA"/>
</dbReference>
<keyword evidence="1" id="KW-0732">Signal</keyword>
<evidence type="ECO:0008006" key="4">
    <source>
        <dbReference type="Google" id="ProtNLM"/>
    </source>
</evidence>
<evidence type="ECO:0000313" key="2">
    <source>
        <dbReference type="EMBL" id="CAK9142209.1"/>
    </source>
</evidence>
<name>A0ABC8RGP7_9AQUA</name>
<organism evidence="2 3">
    <name type="scientific">Ilex paraguariensis</name>
    <name type="common">yerba mate</name>
    <dbReference type="NCBI Taxonomy" id="185542"/>
    <lineage>
        <taxon>Eukaryota</taxon>
        <taxon>Viridiplantae</taxon>
        <taxon>Streptophyta</taxon>
        <taxon>Embryophyta</taxon>
        <taxon>Tracheophyta</taxon>
        <taxon>Spermatophyta</taxon>
        <taxon>Magnoliopsida</taxon>
        <taxon>eudicotyledons</taxon>
        <taxon>Gunneridae</taxon>
        <taxon>Pentapetalae</taxon>
        <taxon>asterids</taxon>
        <taxon>campanulids</taxon>
        <taxon>Aquifoliales</taxon>
        <taxon>Aquifoliaceae</taxon>
        <taxon>Ilex</taxon>
    </lineage>
</organism>
<comment type="caution">
    <text evidence="2">The sequence shown here is derived from an EMBL/GenBank/DDBJ whole genome shotgun (WGS) entry which is preliminary data.</text>
</comment>
<protein>
    <recommendedName>
        <fullName evidence="4">Magnesium transporter</fullName>
    </recommendedName>
</protein>
<sequence>MFILGMISVFIGICLLAPDESRGGEVKDSSLVSVTTASDVERVVMPPEDSQIKDMRSLARAMMLKAANMVVKAKTACSLSLGLGEDTIHASSVLVMPMVSSKITGFRGGGFDRTKFFSLRNPGWSKISMDEDEAKMLETTSMLSQSIE</sequence>
<evidence type="ECO:0000256" key="1">
    <source>
        <dbReference type="SAM" id="SignalP"/>
    </source>
</evidence>
<dbReference type="Proteomes" id="UP001642360">
    <property type="component" value="Unassembled WGS sequence"/>
</dbReference>
<feature type="chain" id="PRO_5044751005" description="Magnesium transporter" evidence="1">
    <location>
        <begin position="24"/>
        <end position="148"/>
    </location>
</feature>
<reference evidence="2 3" key="1">
    <citation type="submission" date="2024-02" db="EMBL/GenBank/DDBJ databases">
        <authorList>
            <person name="Vignale AGUSTIN F."/>
            <person name="Sosa J E."/>
            <person name="Modenutti C."/>
        </authorList>
    </citation>
    <scope>NUCLEOTIDE SEQUENCE [LARGE SCALE GENOMIC DNA]</scope>
</reference>
<feature type="signal peptide" evidence="1">
    <location>
        <begin position="1"/>
        <end position="23"/>
    </location>
</feature>
<accession>A0ABC8RGP7</accession>
<evidence type="ECO:0000313" key="3">
    <source>
        <dbReference type="Proteomes" id="UP001642360"/>
    </source>
</evidence>
<proteinExistence type="predicted"/>
<keyword evidence="3" id="KW-1185">Reference proteome</keyword>
<gene>
    <name evidence="2" type="ORF">ILEXP_LOCUS9863</name>
</gene>
<dbReference type="AlphaFoldDB" id="A0ABC8RGP7"/>